<dbReference type="GO" id="GO:0004519">
    <property type="term" value="F:endonuclease activity"/>
    <property type="evidence" value="ECO:0007669"/>
    <property type="project" value="UniProtKB-KW"/>
</dbReference>
<evidence type="ECO:0000313" key="3">
    <source>
        <dbReference type="EMBL" id="QGU26698.1"/>
    </source>
</evidence>
<dbReference type="GO" id="GO:0003676">
    <property type="term" value="F:nucleic acid binding"/>
    <property type="evidence" value="ECO:0007669"/>
    <property type="project" value="InterPro"/>
</dbReference>
<dbReference type="InterPro" id="IPR003870">
    <property type="entry name" value="DUF222"/>
</dbReference>
<organism evidence="3 4">
    <name type="scientific">Microbacterium oryzae</name>
    <dbReference type="NCBI Taxonomy" id="743009"/>
    <lineage>
        <taxon>Bacteria</taxon>
        <taxon>Bacillati</taxon>
        <taxon>Actinomycetota</taxon>
        <taxon>Actinomycetes</taxon>
        <taxon>Micrococcales</taxon>
        <taxon>Microbacteriaceae</taxon>
        <taxon>Microbacterium</taxon>
    </lineage>
</organism>
<dbReference type="RefSeq" id="WP_156241100.1">
    <property type="nucleotide sequence ID" value="NZ_BAAAZL010000002.1"/>
</dbReference>
<reference evidence="3 4" key="1">
    <citation type="submission" date="2018-09" db="EMBL/GenBank/DDBJ databases">
        <title>Whole genome sequencing of Microbacterium oryzae strain MB-10T.</title>
        <authorList>
            <person name="Das S.K."/>
        </authorList>
    </citation>
    <scope>NUCLEOTIDE SEQUENCE [LARGE SCALE GENOMIC DNA]</scope>
    <source>
        <strain evidence="3 4">MB-10</strain>
    </source>
</reference>
<feature type="domain" description="HNH nuclease" evidence="2">
    <location>
        <begin position="358"/>
        <end position="408"/>
    </location>
</feature>
<dbReference type="InterPro" id="IPR002711">
    <property type="entry name" value="HNH"/>
</dbReference>
<dbReference type="GO" id="GO:0008270">
    <property type="term" value="F:zinc ion binding"/>
    <property type="evidence" value="ECO:0007669"/>
    <property type="project" value="InterPro"/>
</dbReference>
<protein>
    <submittedName>
        <fullName evidence="3">HNH endonuclease</fullName>
    </submittedName>
</protein>
<proteinExistence type="inferred from homology"/>
<comment type="similarity">
    <text evidence="1">Belongs to the Rv1128c/1148c/1588c/1702c/1945/3466 family.</text>
</comment>
<evidence type="ECO:0000313" key="4">
    <source>
        <dbReference type="Proteomes" id="UP000422989"/>
    </source>
</evidence>
<dbReference type="SMART" id="SM00507">
    <property type="entry name" value="HNHc"/>
    <property type="match status" value="1"/>
</dbReference>
<dbReference type="InterPro" id="IPR003615">
    <property type="entry name" value="HNH_nuc"/>
</dbReference>
<keyword evidence="3" id="KW-0540">Nuclease</keyword>
<evidence type="ECO:0000259" key="2">
    <source>
        <dbReference type="SMART" id="SM00507"/>
    </source>
</evidence>
<dbReference type="EMBL" id="CP032550">
    <property type="protein sequence ID" value="QGU26698.1"/>
    <property type="molecule type" value="Genomic_DNA"/>
</dbReference>
<dbReference type="Pfam" id="PF01844">
    <property type="entry name" value="HNH"/>
    <property type="match status" value="1"/>
</dbReference>
<evidence type="ECO:0000256" key="1">
    <source>
        <dbReference type="ARBA" id="ARBA00023450"/>
    </source>
</evidence>
<sequence>MSKVTGPLIEVLGALRSAVADLDVVGLAPDDMAELTDVLASIRRVAEAGFAPVAGEISRQSRRELGKDSYSRKRGFTSPAALISAATGSSTADAARMMKVGEATAPRRNLVGEELPAKHPHVAQAVKAGVLSVTAAEGIVSLLDRVAIRAGDAACEEMEAILAARAPGLTSDELRRMLLDAEARLDPDGKEPREHERRDRRMLAFRTERDGSVSLTGRFDPETAAPIVTAIDGIVTRIMRRNEHQDDPAKKDGRTRMQMQADILADLARHALGCRAVPTRPITTMVVRMDYDTFRAALDENAEAAGAAGTARIDGIEQPITARAVRRMAVDAQIIPCVLGGNSEVLDLGREERLFTKKQKLALAERDGGCAFCGAPPGHTIVHHIDWWSRGGRTDLDNGILLCVACHHRIHDDGWEIRIDGVGRNAVPWFIPPPWLDHTRTPRRGGPTRYRLVA</sequence>
<keyword evidence="3" id="KW-0378">Hydrolase</keyword>
<dbReference type="Gene3D" id="1.10.30.50">
    <property type="match status" value="1"/>
</dbReference>
<dbReference type="CDD" id="cd00085">
    <property type="entry name" value="HNHc"/>
    <property type="match status" value="1"/>
</dbReference>
<accession>A0A6I6E5V3</accession>
<gene>
    <name evidence="3" type="ORF">D7D94_02710</name>
</gene>
<dbReference type="OrthoDB" id="5177627at2"/>
<dbReference type="KEGG" id="moj:D7D94_02710"/>
<dbReference type="Proteomes" id="UP000422989">
    <property type="component" value="Chromosome"/>
</dbReference>
<dbReference type="Pfam" id="PF02720">
    <property type="entry name" value="DUF222"/>
    <property type="match status" value="1"/>
</dbReference>
<name>A0A6I6E5V3_9MICO</name>
<dbReference type="AlphaFoldDB" id="A0A6I6E5V3"/>
<keyword evidence="3" id="KW-0255">Endonuclease</keyword>
<keyword evidence="4" id="KW-1185">Reference proteome</keyword>